<comment type="function">
    <text evidence="2">A mycothiol (MSH, N-acetylcysteinyl-glucosaminyl-inositol) S-conjugate amidase, it recycles conjugated MSH to the N-acetyl cysteine conjugate (AcCys S-conjugate, a mercapturic acid) and the MSH precursor. Involved in MSH-dependent detoxification of a number of alkylating agents and antibiotics.</text>
</comment>
<feature type="binding site" evidence="2">
    <location>
        <position position="152"/>
    </location>
    <ligand>
        <name>Zn(2+)</name>
        <dbReference type="ChEBI" id="CHEBI:29105"/>
    </ligand>
</feature>
<gene>
    <name evidence="2 3" type="primary">mca</name>
    <name evidence="3" type="ORF">GCM10009788_56230</name>
</gene>
<dbReference type="RefSeq" id="WP_141003741.1">
    <property type="nucleotide sequence ID" value="NZ_BAAAOR010000047.1"/>
</dbReference>
<dbReference type="HAMAP" id="MF_01482">
    <property type="entry name" value="Mca"/>
    <property type="match status" value="1"/>
</dbReference>
<dbReference type="PANTHER" id="PTHR12993:SF11">
    <property type="entry name" value="N-ACETYLGLUCOSAMINYL-PHOSPHATIDYLINOSITOL DE-N-ACETYLASE"/>
    <property type="match status" value="1"/>
</dbReference>
<dbReference type="SUPFAM" id="SSF102588">
    <property type="entry name" value="LmbE-like"/>
    <property type="match status" value="1"/>
</dbReference>
<dbReference type="PANTHER" id="PTHR12993">
    <property type="entry name" value="N-ACETYLGLUCOSAMINYL-PHOSPHATIDYLINOSITOL DE-N-ACETYLASE-RELATED"/>
    <property type="match status" value="1"/>
</dbReference>
<comment type="cofactor">
    <cofactor evidence="2">
        <name>Zn(2+)</name>
        <dbReference type="ChEBI" id="CHEBI:29105"/>
    </cofactor>
    <text evidence="2">Binds 1 zinc ion per subunit.</text>
</comment>
<dbReference type="Gene3D" id="3.40.50.10320">
    <property type="entry name" value="LmbE-like"/>
    <property type="match status" value="1"/>
</dbReference>
<comment type="caution">
    <text evidence="3">The sequence shown here is derived from an EMBL/GenBank/DDBJ whole genome shotgun (WGS) entry which is preliminary data.</text>
</comment>
<reference evidence="3 4" key="1">
    <citation type="journal article" date="2019" name="Int. J. Syst. Evol. Microbiol.">
        <title>The Global Catalogue of Microorganisms (GCM) 10K type strain sequencing project: providing services to taxonomists for standard genome sequencing and annotation.</title>
        <authorList>
            <consortium name="The Broad Institute Genomics Platform"/>
            <consortium name="The Broad Institute Genome Sequencing Center for Infectious Disease"/>
            <person name="Wu L."/>
            <person name="Ma J."/>
        </authorList>
    </citation>
    <scope>NUCLEOTIDE SEQUENCE [LARGE SCALE GENOMIC DNA]</scope>
    <source>
        <strain evidence="3 4">JCM 14942</strain>
    </source>
</reference>
<dbReference type="InterPro" id="IPR024078">
    <property type="entry name" value="LmbE-like_dom_sf"/>
</dbReference>
<dbReference type="InterPro" id="IPR017811">
    <property type="entry name" value="Mca"/>
</dbReference>
<keyword evidence="1 2" id="KW-0862">Zinc</keyword>
<comment type="catalytic activity">
    <reaction evidence="2">
        <text>mycothiol S-conjugate + H2O = an N-acetyl-L-cysteine-S-conjugate + 1D-myo-inositol 2-amino-2-deoxy-alpha-D-glucopyranoside</text>
        <dbReference type="Rhea" id="RHEA:36543"/>
        <dbReference type="ChEBI" id="CHEBI:15377"/>
        <dbReference type="ChEBI" id="CHEBI:58718"/>
        <dbReference type="ChEBI" id="CHEBI:58886"/>
        <dbReference type="ChEBI" id="CHEBI:59633"/>
        <dbReference type="EC" id="3.5.1.115"/>
    </reaction>
</comment>
<dbReference type="EC" id="3.5.1.115" evidence="2"/>
<keyword evidence="2" id="KW-0479">Metal-binding</keyword>
<dbReference type="NCBIfam" id="TIGR03446">
    <property type="entry name" value="mycothiol_Mca"/>
    <property type="match status" value="1"/>
</dbReference>
<feature type="binding site" evidence="2">
    <location>
        <position position="22"/>
    </location>
    <ligand>
        <name>Zn(2+)</name>
        <dbReference type="ChEBI" id="CHEBI:29105"/>
    </ligand>
</feature>
<dbReference type="Pfam" id="PF02585">
    <property type="entry name" value="PIG-L"/>
    <property type="match status" value="1"/>
</dbReference>
<keyword evidence="4" id="KW-1185">Reference proteome</keyword>
<dbReference type="EMBL" id="BAAAOR010000047">
    <property type="protein sequence ID" value="GAA1546835.1"/>
    <property type="molecule type" value="Genomic_DNA"/>
</dbReference>
<dbReference type="Proteomes" id="UP001500842">
    <property type="component" value="Unassembled WGS sequence"/>
</dbReference>
<evidence type="ECO:0000256" key="2">
    <source>
        <dbReference type="HAMAP-Rule" id="MF_01482"/>
    </source>
</evidence>
<evidence type="ECO:0000313" key="4">
    <source>
        <dbReference type="Proteomes" id="UP001500842"/>
    </source>
</evidence>
<organism evidence="3 4">
    <name type="scientific">Nocardioides humi</name>
    <dbReference type="NCBI Taxonomy" id="449461"/>
    <lineage>
        <taxon>Bacteria</taxon>
        <taxon>Bacillati</taxon>
        <taxon>Actinomycetota</taxon>
        <taxon>Actinomycetes</taxon>
        <taxon>Propionibacteriales</taxon>
        <taxon>Nocardioidaceae</taxon>
        <taxon>Nocardioides</taxon>
    </lineage>
</organism>
<comment type="similarity">
    <text evidence="2">Belongs to the MshB deacetylase family. Mca subfamily.</text>
</comment>
<accession>A0ABN2BV46</accession>
<sequence>MPTTHAPATDRSGLRLMHVHAHPDDESSKGAASTAMYAAQGADVRVVTCTGGERGSILNPKMDRPEILANITEVRRQEMERARDILGISQSWLGFVDSGWPEGDPKPPLPEGCFALVPLEEATERLVRLIREFRPHVVTTYDERGGYPHPDHIRCHEVSVAAFEAAGDPERFPGAGEPWQPLKLYYHHSFNRPRMQALHDAMLEHGLDSPWEERLKEWKPEPDWDARITTRVPCSDYFGVRDQALLAHATQIDPDGHWFAIPREIQQDVWPTEDYELVVSHVPSPTPEDDLFAGVTPGS</sequence>
<comment type="subunit">
    <text evidence="2">Monomer.</text>
</comment>
<protein>
    <recommendedName>
        <fullName evidence="2">Mycothiol S-conjugate amidase</fullName>
        <ecNumber evidence="2">3.5.1.115</ecNumber>
    </recommendedName>
</protein>
<evidence type="ECO:0000256" key="1">
    <source>
        <dbReference type="ARBA" id="ARBA00022833"/>
    </source>
</evidence>
<proteinExistence type="inferred from homology"/>
<keyword evidence="2" id="KW-0378">Hydrolase</keyword>
<feature type="binding site" evidence="2">
    <location>
        <position position="25"/>
    </location>
    <ligand>
        <name>Zn(2+)</name>
        <dbReference type="ChEBI" id="CHEBI:29105"/>
    </ligand>
</feature>
<name>A0ABN2BV46_9ACTN</name>
<evidence type="ECO:0000313" key="3">
    <source>
        <dbReference type="EMBL" id="GAA1546835.1"/>
    </source>
</evidence>
<dbReference type="InterPro" id="IPR003737">
    <property type="entry name" value="GlcNAc_PI_deacetylase-related"/>
</dbReference>